<comment type="caution">
    <text evidence="2">The sequence shown here is derived from an EMBL/GenBank/DDBJ whole genome shotgun (WGS) entry which is preliminary data.</text>
</comment>
<gene>
    <name evidence="2" type="ORF">PNOK_0095500</name>
</gene>
<sequence>METATPLIYRNIVGIQVCQHRGIHRITRRHTARLTWLKYPYPVNILTLTTTSIFCVVFLELLHCYNWR</sequence>
<reference evidence="2 3" key="1">
    <citation type="journal article" date="2017" name="Mol. Ecol.">
        <title>Comparative and population genomic landscape of Phellinus noxius: A hypervariable fungus causing root rot in trees.</title>
        <authorList>
            <person name="Chung C.L."/>
            <person name="Lee T.J."/>
            <person name="Akiba M."/>
            <person name="Lee H.H."/>
            <person name="Kuo T.H."/>
            <person name="Liu D."/>
            <person name="Ke H.M."/>
            <person name="Yokoi T."/>
            <person name="Roa M.B."/>
            <person name="Lu M.J."/>
            <person name="Chang Y.Y."/>
            <person name="Ann P.J."/>
            <person name="Tsai J.N."/>
            <person name="Chen C.Y."/>
            <person name="Tzean S.S."/>
            <person name="Ota Y."/>
            <person name="Hattori T."/>
            <person name="Sahashi N."/>
            <person name="Liou R.F."/>
            <person name="Kikuchi T."/>
            <person name="Tsai I.J."/>
        </authorList>
    </citation>
    <scope>NUCLEOTIDE SEQUENCE [LARGE SCALE GENOMIC DNA]</scope>
    <source>
        <strain evidence="2 3">FFPRI411160</strain>
    </source>
</reference>
<keyword evidence="1" id="KW-0472">Membrane</keyword>
<protein>
    <submittedName>
        <fullName evidence="2">Uncharacterized protein</fullName>
    </submittedName>
</protein>
<keyword evidence="1" id="KW-0812">Transmembrane</keyword>
<accession>A0A286UWB9</accession>
<keyword evidence="3" id="KW-1185">Reference proteome</keyword>
<dbReference type="InParanoid" id="A0A286UWB9"/>
<evidence type="ECO:0000313" key="3">
    <source>
        <dbReference type="Proteomes" id="UP000217199"/>
    </source>
</evidence>
<keyword evidence="1" id="KW-1133">Transmembrane helix</keyword>
<evidence type="ECO:0000256" key="1">
    <source>
        <dbReference type="SAM" id="Phobius"/>
    </source>
</evidence>
<organism evidence="2 3">
    <name type="scientific">Pyrrhoderma noxium</name>
    <dbReference type="NCBI Taxonomy" id="2282107"/>
    <lineage>
        <taxon>Eukaryota</taxon>
        <taxon>Fungi</taxon>
        <taxon>Dikarya</taxon>
        <taxon>Basidiomycota</taxon>
        <taxon>Agaricomycotina</taxon>
        <taxon>Agaricomycetes</taxon>
        <taxon>Hymenochaetales</taxon>
        <taxon>Hymenochaetaceae</taxon>
        <taxon>Pyrrhoderma</taxon>
    </lineage>
</organism>
<evidence type="ECO:0000313" key="2">
    <source>
        <dbReference type="EMBL" id="PAV23887.1"/>
    </source>
</evidence>
<dbReference type="AlphaFoldDB" id="A0A286UWB9"/>
<dbReference type="EMBL" id="NBII01000001">
    <property type="protein sequence ID" value="PAV23887.1"/>
    <property type="molecule type" value="Genomic_DNA"/>
</dbReference>
<dbReference type="Proteomes" id="UP000217199">
    <property type="component" value="Unassembled WGS sequence"/>
</dbReference>
<feature type="transmembrane region" description="Helical" evidence="1">
    <location>
        <begin position="41"/>
        <end position="62"/>
    </location>
</feature>
<name>A0A286UWB9_9AGAM</name>
<proteinExistence type="predicted"/>